<dbReference type="SUPFAM" id="SSF50475">
    <property type="entry name" value="FMN-binding split barrel"/>
    <property type="match status" value="1"/>
</dbReference>
<reference evidence="2 3" key="1">
    <citation type="submission" date="2017-03" db="EMBL/GenBank/DDBJ databases">
        <authorList>
            <person name="Afonso C.L."/>
            <person name="Miller P.J."/>
            <person name="Scott M.A."/>
            <person name="Spackman E."/>
            <person name="Goraichik I."/>
            <person name="Dimitrov K.M."/>
            <person name="Suarez D.L."/>
            <person name="Swayne D.E."/>
        </authorList>
    </citation>
    <scope>NUCLEOTIDE SEQUENCE [LARGE SCALE GENOMIC DNA]</scope>
    <source>
        <strain evidence="2 3">CECT 7639</strain>
    </source>
</reference>
<dbReference type="Gene3D" id="2.30.110.10">
    <property type="entry name" value="Electron Transport, Fmn-binding Protein, Chain A"/>
    <property type="match status" value="1"/>
</dbReference>
<evidence type="ECO:0000313" key="3">
    <source>
        <dbReference type="Proteomes" id="UP000193077"/>
    </source>
</evidence>
<feature type="domain" description="CREG-like beta-barrel" evidence="1">
    <location>
        <begin position="15"/>
        <end position="152"/>
    </location>
</feature>
<evidence type="ECO:0000313" key="2">
    <source>
        <dbReference type="EMBL" id="SLN67336.1"/>
    </source>
</evidence>
<name>A0A1Y5TQG8_9RHOB</name>
<gene>
    <name evidence="2" type="ORF">TRL7639_03874</name>
</gene>
<evidence type="ECO:0000259" key="1">
    <source>
        <dbReference type="Pfam" id="PF13883"/>
    </source>
</evidence>
<dbReference type="Pfam" id="PF13883">
    <property type="entry name" value="CREG_beta-barrel"/>
    <property type="match status" value="1"/>
</dbReference>
<dbReference type="InterPro" id="IPR055343">
    <property type="entry name" value="CREG_beta-barrel"/>
</dbReference>
<dbReference type="InterPro" id="IPR012349">
    <property type="entry name" value="Split_barrel_FMN-bd"/>
</dbReference>
<dbReference type="OrthoDB" id="9814594at2"/>
<protein>
    <recommendedName>
        <fullName evidence="1">CREG-like beta-barrel domain-containing protein</fullName>
    </recommendedName>
</protein>
<dbReference type="RefSeq" id="WP_085797503.1">
    <property type="nucleotide sequence ID" value="NZ_FWFO01000004.1"/>
</dbReference>
<keyword evidence="3" id="KW-1185">Reference proteome</keyword>
<dbReference type="AlphaFoldDB" id="A0A1Y5TQG8"/>
<dbReference type="EMBL" id="FWFO01000004">
    <property type="protein sequence ID" value="SLN67336.1"/>
    <property type="molecule type" value="Genomic_DNA"/>
</dbReference>
<organism evidence="2 3">
    <name type="scientific">Falsiruegeria litorea R37</name>
    <dbReference type="NCBI Taxonomy" id="1200284"/>
    <lineage>
        <taxon>Bacteria</taxon>
        <taxon>Pseudomonadati</taxon>
        <taxon>Pseudomonadota</taxon>
        <taxon>Alphaproteobacteria</taxon>
        <taxon>Rhodobacterales</taxon>
        <taxon>Roseobacteraceae</taxon>
        <taxon>Falsiruegeria</taxon>
    </lineage>
</organism>
<proteinExistence type="predicted"/>
<sequence length="161" mass="17416">MPRTDPFQPADDPARAIARDLMDTATFASLAVIQPGRTAPSVTRIACTTDTQGVLVSLISQLSTHTAALEANPACALLLGEPGEKGDPLTHPRLTLHCTARFLDRSSPEHAALRARYLSLRPKAKLYVDFADFRFVRFQIADGLLNGGFGKAFLLKPSDLT</sequence>
<dbReference type="Proteomes" id="UP000193077">
    <property type="component" value="Unassembled WGS sequence"/>
</dbReference>
<accession>A0A1Y5TQG8</accession>